<dbReference type="eggNOG" id="ENOG502SAFQ">
    <property type="taxonomic scope" value="Eukaryota"/>
</dbReference>
<evidence type="ECO:0000313" key="8">
    <source>
        <dbReference type="Proteomes" id="UP000001876"/>
    </source>
</evidence>
<dbReference type="EMBL" id="GG663737">
    <property type="protein sequence ID" value="EEH58972.1"/>
    <property type="molecule type" value="Genomic_DNA"/>
</dbReference>
<evidence type="ECO:0000256" key="4">
    <source>
        <dbReference type="ARBA" id="ARBA00023136"/>
    </source>
</evidence>
<feature type="domain" description="Ubiquitin-like" evidence="6">
    <location>
        <begin position="21"/>
        <end position="82"/>
    </location>
</feature>
<evidence type="ECO:0000256" key="2">
    <source>
        <dbReference type="ARBA" id="ARBA00022692"/>
    </source>
</evidence>
<dbReference type="AlphaFoldDB" id="C1MM33"/>
<feature type="compositionally biased region" description="Pro residues" evidence="5">
    <location>
        <begin position="127"/>
        <end position="143"/>
    </location>
</feature>
<dbReference type="PANTHER" id="PTHR12943:SF27">
    <property type="entry name" value="HOMOCYSTEINE-INDUCED ENDOPLASMIC RETICULUM PROTEIN, ISOFORM A"/>
    <property type="match status" value="1"/>
</dbReference>
<evidence type="ECO:0000256" key="1">
    <source>
        <dbReference type="ARBA" id="ARBA00004370"/>
    </source>
</evidence>
<sequence length="190" mass="19712">MTPPGTPPAAGGAGDPPPVTIRVTVKSPFNTSVVDFATEFPAATATVGDLKRQIEEQHEGNPPAATQRIIHAGALLRDDAALLKDVLKSADLSVPQVFHMVGASPTTTPARSRSEGVRRSPEERMRPPPGDAATPPSPPPPPLAGAQPRGRFHQGAATPTPTPPPPPSSGQVRSIHWSPYDPVGVVNAIP</sequence>
<dbReference type="Gene3D" id="3.10.20.90">
    <property type="entry name" value="Phosphatidylinositol 3-kinase Catalytic Subunit, Chain A, domain 1"/>
    <property type="match status" value="1"/>
</dbReference>
<organism evidence="8">
    <name type="scientific">Micromonas pusilla (strain CCMP1545)</name>
    <name type="common">Picoplanktonic green alga</name>
    <dbReference type="NCBI Taxonomy" id="564608"/>
    <lineage>
        <taxon>Eukaryota</taxon>
        <taxon>Viridiplantae</taxon>
        <taxon>Chlorophyta</taxon>
        <taxon>Mamiellophyceae</taxon>
        <taxon>Mamiellales</taxon>
        <taxon>Mamiellaceae</taxon>
        <taxon>Micromonas</taxon>
    </lineage>
</organism>
<proteinExistence type="predicted"/>
<comment type="subcellular location">
    <subcellularLocation>
        <location evidence="1">Membrane</location>
    </subcellularLocation>
</comment>
<evidence type="ECO:0000256" key="5">
    <source>
        <dbReference type="SAM" id="MobiDB-lite"/>
    </source>
</evidence>
<keyword evidence="3" id="KW-1133">Transmembrane helix</keyword>
<evidence type="ECO:0000259" key="6">
    <source>
        <dbReference type="PROSITE" id="PS50053"/>
    </source>
</evidence>
<dbReference type="GO" id="GO:0030968">
    <property type="term" value="P:endoplasmic reticulum unfolded protein response"/>
    <property type="evidence" value="ECO:0007669"/>
    <property type="project" value="TreeGrafter"/>
</dbReference>
<name>C1MM33_MICPC</name>
<dbReference type="KEGG" id="mpp:MICPUCDRAFT_56384"/>
<reference evidence="7 8" key="1">
    <citation type="journal article" date="2009" name="Science">
        <title>Green evolution and dynamic adaptations revealed by genomes of the marine picoeukaryotes Micromonas.</title>
        <authorList>
            <person name="Worden A.Z."/>
            <person name="Lee J.H."/>
            <person name="Mock T."/>
            <person name="Rouze P."/>
            <person name="Simmons M.P."/>
            <person name="Aerts A.L."/>
            <person name="Allen A.E."/>
            <person name="Cuvelier M.L."/>
            <person name="Derelle E."/>
            <person name="Everett M.V."/>
            <person name="Foulon E."/>
            <person name="Grimwood J."/>
            <person name="Gundlach H."/>
            <person name="Henrissat B."/>
            <person name="Napoli C."/>
            <person name="McDonald S.M."/>
            <person name="Parker M.S."/>
            <person name="Rombauts S."/>
            <person name="Salamov A."/>
            <person name="Von Dassow P."/>
            <person name="Badger J.H."/>
            <person name="Coutinho P.M."/>
            <person name="Demir E."/>
            <person name="Dubchak I."/>
            <person name="Gentemann C."/>
            <person name="Eikrem W."/>
            <person name="Gready J.E."/>
            <person name="John U."/>
            <person name="Lanier W."/>
            <person name="Lindquist E.A."/>
            <person name="Lucas S."/>
            <person name="Mayer K.F."/>
            <person name="Moreau H."/>
            <person name="Not F."/>
            <person name="Otillar R."/>
            <person name="Panaud O."/>
            <person name="Pangilinan J."/>
            <person name="Paulsen I."/>
            <person name="Piegu B."/>
            <person name="Poliakov A."/>
            <person name="Robbens S."/>
            <person name="Schmutz J."/>
            <person name="Toulza E."/>
            <person name="Wyss T."/>
            <person name="Zelensky A."/>
            <person name="Zhou K."/>
            <person name="Armbrust E.V."/>
            <person name="Bhattacharya D."/>
            <person name="Goodenough U.W."/>
            <person name="Van de Peer Y."/>
            <person name="Grigoriev I.V."/>
        </authorList>
    </citation>
    <scope>NUCLEOTIDE SEQUENCE [LARGE SCALE GENOMIC DNA]</scope>
    <source>
        <strain evidence="7 8">CCMP1545</strain>
    </source>
</reference>
<feature type="compositionally biased region" description="Basic and acidic residues" evidence="5">
    <location>
        <begin position="112"/>
        <end position="126"/>
    </location>
</feature>
<dbReference type="InterPro" id="IPR000626">
    <property type="entry name" value="Ubiquitin-like_dom"/>
</dbReference>
<keyword evidence="8" id="KW-1185">Reference proteome</keyword>
<evidence type="ECO:0000256" key="3">
    <source>
        <dbReference type="ARBA" id="ARBA00022989"/>
    </source>
</evidence>
<dbReference type="PANTHER" id="PTHR12943">
    <property type="entry name" value="HOMOCYSTEINE-RESPONSIVE ENDOPLASMIC RETICULUM-RESIDENT UNIQUITIN-LIKE DOMAIN HERPUD PROTEIN FAMILY MEMBER"/>
    <property type="match status" value="1"/>
</dbReference>
<protein>
    <submittedName>
        <fullName evidence="7">Predicted protein</fullName>
    </submittedName>
</protein>
<feature type="region of interest" description="Disordered" evidence="5">
    <location>
        <begin position="102"/>
        <end position="190"/>
    </location>
</feature>
<dbReference type="OrthoDB" id="2021090at2759"/>
<dbReference type="RefSeq" id="XP_003057327.1">
    <property type="nucleotide sequence ID" value="XM_003057281.1"/>
</dbReference>
<dbReference type="PROSITE" id="PS50053">
    <property type="entry name" value="UBIQUITIN_2"/>
    <property type="match status" value="1"/>
</dbReference>
<dbReference type="SMART" id="SM00213">
    <property type="entry name" value="UBQ"/>
    <property type="match status" value="1"/>
</dbReference>
<dbReference type="GeneID" id="9682766"/>
<gene>
    <name evidence="7" type="ORF">MICPUCDRAFT_56384</name>
</gene>
<dbReference type="InterPro" id="IPR029071">
    <property type="entry name" value="Ubiquitin-like_domsf"/>
</dbReference>
<evidence type="ECO:0000313" key="7">
    <source>
        <dbReference type="EMBL" id="EEH58972.1"/>
    </source>
</evidence>
<keyword evidence="2" id="KW-0812">Transmembrane</keyword>
<dbReference type="Proteomes" id="UP000001876">
    <property type="component" value="Unassembled WGS sequence"/>
</dbReference>
<dbReference type="InterPro" id="IPR039751">
    <property type="entry name" value="HERPUD1/2"/>
</dbReference>
<dbReference type="GO" id="GO:0016020">
    <property type="term" value="C:membrane"/>
    <property type="evidence" value="ECO:0007669"/>
    <property type="project" value="UniProtKB-SubCell"/>
</dbReference>
<accession>C1MM33</accession>
<keyword evidence="4" id="KW-0472">Membrane</keyword>
<dbReference type="SUPFAM" id="SSF54236">
    <property type="entry name" value="Ubiquitin-like"/>
    <property type="match status" value="1"/>
</dbReference>